<dbReference type="RefSeq" id="WP_148380558.1">
    <property type="nucleotide sequence ID" value="NZ_VSKN01000004.1"/>
</dbReference>
<proteinExistence type="predicted"/>
<keyword evidence="2" id="KW-1185">Reference proteome</keyword>
<reference evidence="1 2" key="1">
    <citation type="submission" date="2019-08" db="EMBL/GenBank/DDBJ databases">
        <title>Genomes of Antarctic Bizionia species.</title>
        <authorList>
            <person name="Bowman J.P."/>
        </authorList>
    </citation>
    <scope>NUCLEOTIDE SEQUENCE [LARGE SCALE GENOMIC DNA]</scope>
    <source>
        <strain evidence="1 2">IC164</strain>
    </source>
</reference>
<comment type="caution">
    <text evidence="1">The sequence shown here is derived from an EMBL/GenBank/DDBJ whole genome shotgun (WGS) entry which is preliminary data.</text>
</comment>
<protein>
    <submittedName>
        <fullName evidence="1">Uncharacterized protein</fullName>
    </submittedName>
</protein>
<evidence type="ECO:0000313" key="1">
    <source>
        <dbReference type="EMBL" id="TYC15624.1"/>
    </source>
</evidence>
<sequence length="168" mass="18589">MKYLLLSVIFILTSFTTLPKKGAITLSRNYKVENTFSGDTSSDESFYLIIAKNSKTKQCEIIPITNTNGELSQFKSVSFDKMQSVLSYHNNEGVLTLIASTEGNKEDDSTVVDIDLTTGESYKSDSISGKYFKAVIIKKNSNLLVFSNKSSVNLIDVKDSKNRNNVTG</sequence>
<organism evidence="1 2">
    <name type="scientific">Bizionia gelidisalsuginis</name>
    <dbReference type="NCBI Taxonomy" id="291188"/>
    <lineage>
        <taxon>Bacteria</taxon>
        <taxon>Pseudomonadati</taxon>
        <taxon>Bacteroidota</taxon>
        <taxon>Flavobacteriia</taxon>
        <taxon>Flavobacteriales</taxon>
        <taxon>Flavobacteriaceae</taxon>
        <taxon>Bizionia</taxon>
    </lineage>
</organism>
<accession>A0ABY3MCJ4</accession>
<gene>
    <name evidence="1" type="ORF">ES677_04590</name>
</gene>
<name>A0ABY3MCJ4_9FLAO</name>
<dbReference type="Proteomes" id="UP000323621">
    <property type="component" value="Unassembled WGS sequence"/>
</dbReference>
<evidence type="ECO:0000313" key="2">
    <source>
        <dbReference type="Proteomes" id="UP000323621"/>
    </source>
</evidence>
<dbReference type="EMBL" id="VSKN01000004">
    <property type="protein sequence ID" value="TYC15624.1"/>
    <property type="molecule type" value="Genomic_DNA"/>
</dbReference>